<feature type="region of interest" description="Disordered" evidence="9">
    <location>
        <begin position="169"/>
        <end position="202"/>
    </location>
</feature>
<dbReference type="PANTHER" id="PTHR13469">
    <property type="entry name" value="HEXAMETHYLENE BISACETAMIDE INDUCIBLE 1"/>
    <property type="match status" value="1"/>
</dbReference>
<evidence type="ECO:0000256" key="5">
    <source>
        <dbReference type="ARBA" id="ARBA00023054"/>
    </source>
</evidence>
<evidence type="ECO:0000256" key="9">
    <source>
        <dbReference type="SAM" id="MobiDB-lite"/>
    </source>
</evidence>
<feature type="coiled-coil region" evidence="8">
    <location>
        <begin position="231"/>
        <end position="265"/>
    </location>
</feature>
<evidence type="ECO:0000256" key="1">
    <source>
        <dbReference type="ARBA" id="ARBA00004123"/>
    </source>
</evidence>
<sequence>MQTDDNEGLSFSSGEEARSSILTHPDGEQGAAVGEQFQSVTPSCDRTENSSEVVSLVFEAGGSSESRGDDQQLEATAGKPKRKKRTRRQVRRPWKPYFKLSLEERQRLELREERRAERIRAQRFAHGLPVAPYNTTQFLLDDREARESEPICVDEIVDTIRHEGAVNDHHGHTKHVPNHHHHHHHHSDHMVGDEYSSDSVTTSEGDLCMLEREFDYEYETAHAERLEEMSKEQLVQEYIHLEKELERYQSESAQLRSAVSELAKRCSTCGHNDVTPPPPPQLVGLADGEEHQQNGHSNIWPFERSHFRMFDTPGLAVLGRCDFCSSICWPDLRAYSIVYNAVQKKKTVATRVGAYKMKKVVCSYK</sequence>
<keyword evidence="6" id="KW-0804">Transcription</keyword>
<dbReference type="Pfam" id="PF15313">
    <property type="entry name" value="HEXIM"/>
    <property type="match status" value="1"/>
</dbReference>
<organism evidence="10 11">
    <name type="scientific">Trichinella nelsoni</name>
    <dbReference type="NCBI Taxonomy" id="6336"/>
    <lineage>
        <taxon>Eukaryota</taxon>
        <taxon>Metazoa</taxon>
        <taxon>Ecdysozoa</taxon>
        <taxon>Nematoda</taxon>
        <taxon>Enoplea</taxon>
        <taxon>Dorylaimia</taxon>
        <taxon>Trichinellida</taxon>
        <taxon>Trichinellidae</taxon>
        <taxon>Trichinella</taxon>
    </lineage>
</organism>
<accession>A0A0V0SMM1</accession>
<keyword evidence="4" id="KW-0805">Transcription regulation</keyword>
<dbReference type="OrthoDB" id="10058500at2759"/>
<reference evidence="10 11" key="1">
    <citation type="submission" date="2015-01" db="EMBL/GenBank/DDBJ databases">
        <title>Evolution of Trichinella species and genotypes.</title>
        <authorList>
            <person name="Korhonen P.K."/>
            <person name="Edoardo P."/>
            <person name="Giuseppe L.R."/>
            <person name="Gasser R.B."/>
        </authorList>
    </citation>
    <scope>NUCLEOTIDE SEQUENCE [LARGE SCALE GENOMIC DNA]</scope>
    <source>
        <strain evidence="10">ISS37</strain>
    </source>
</reference>
<dbReference type="GO" id="GO:0004861">
    <property type="term" value="F:cyclin-dependent protein serine/threonine kinase inhibitor activity"/>
    <property type="evidence" value="ECO:0007669"/>
    <property type="project" value="InterPro"/>
</dbReference>
<dbReference type="GO" id="GO:0097322">
    <property type="term" value="F:7SK snRNA binding"/>
    <property type="evidence" value="ECO:0007669"/>
    <property type="project" value="TreeGrafter"/>
</dbReference>
<keyword evidence="7" id="KW-0539">Nucleus</keyword>
<dbReference type="GO" id="GO:0000122">
    <property type="term" value="P:negative regulation of transcription by RNA polymerase II"/>
    <property type="evidence" value="ECO:0007669"/>
    <property type="project" value="InterPro"/>
</dbReference>
<evidence type="ECO:0000256" key="4">
    <source>
        <dbReference type="ARBA" id="ARBA00023015"/>
    </source>
</evidence>
<dbReference type="EMBL" id="JYDL01000001">
    <property type="protein sequence ID" value="KRX28141.1"/>
    <property type="molecule type" value="Genomic_DNA"/>
</dbReference>
<protein>
    <submittedName>
        <fullName evidence="10">Protein HEXIM</fullName>
    </submittedName>
</protein>
<feature type="compositionally biased region" description="Basic residues" evidence="9">
    <location>
        <begin position="171"/>
        <end position="187"/>
    </location>
</feature>
<evidence type="ECO:0000256" key="3">
    <source>
        <dbReference type="ARBA" id="ARBA00022491"/>
    </source>
</evidence>
<evidence type="ECO:0000256" key="8">
    <source>
        <dbReference type="SAM" id="Coils"/>
    </source>
</evidence>
<dbReference type="GO" id="GO:0005654">
    <property type="term" value="C:nucleoplasm"/>
    <property type="evidence" value="ECO:0007669"/>
    <property type="project" value="TreeGrafter"/>
</dbReference>
<feature type="region of interest" description="Disordered" evidence="9">
    <location>
        <begin position="1"/>
        <end position="90"/>
    </location>
</feature>
<dbReference type="PRINTS" id="PR02094">
    <property type="entry name" value="HEXIMFAMILY"/>
</dbReference>
<evidence type="ECO:0000313" key="11">
    <source>
        <dbReference type="Proteomes" id="UP000054630"/>
    </source>
</evidence>
<comment type="similarity">
    <text evidence="2">Belongs to the HEXIM family.</text>
</comment>
<dbReference type="InterPro" id="IPR024872">
    <property type="entry name" value="HEXIM"/>
</dbReference>
<name>A0A0V0SMM1_9BILA</name>
<comment type="caution">
    <text evidence="10">The sequence shown here is derived from an EMBL/GenBank/DDBJ whole genome shotgun (WGS) entry which is preliminary data.</text>
</comment>
<evidence type="ECO:0000256" key="6">
    <source>
        <dbReference type="ARBA" id="ARBA00023163"/>
    </source>
</evidence>
<dbReference type="GO" id="GO:0005737">
    <property type="term" value="C:cytoplasm"/>
    <property type="evidence" value="ECO:0007669"/>
    <property type="project" value="InterPro"/>
</dbReference>
<feature type="compositionally biased region" description="Basic residues" evidence="9">
    <location>
        <begin position="79"/>
        <end position="90"/>
    </location>
</feature>
<dbReference type="Gene3D" id="6.10.250.2910">
    <property type="match status" value="1"/>
</dbReference>
<dbReference type="Proteomes" id="UP000054630">
    <property type="component" value="Unassembled WGS sequence"/>
</dbReference>
<evidence type="ECO:0000256" key="7">
    <source>
        <dbReference type="ARBA" id="ARBA00023242"/>
    </source>
</evidence>
<evidence type="ECO:0000313" key="10">
    <source>
        <dbReference type="EMBL" id="KRX28141.1"/>
    </source>
</evidence>
<keyword evidence="5 8" id="KW-0175">Coiled coil</keyword>
<dbReference type="AlphaFoldDB" id="A0A0V0SMM1"/>
<evidence type="ECO:0000256" key="2">
    <source>
        <dbReference type="ARBA" id="ARBA00008409"/>
    </source>
</evidence>
<proteinExistence type="inferred from homology"/>
<dbReference type="PANTHER" id="PTHR13469:SF8">
    <property type="entry name" value="HEXIM P-TEFB COMPLEX SUBUNIT 1"/>
    <property type="match status" value="1"/>
</dbReference>
<comment type="subcellular location">
    <subcellularLocation>
        <location evidence="1">Nucleus</location>
    </subcellularLocation>
</comment>
<gene>
    <name evidence="10" type="primary">hexim</name>
    <name evidence="10" type="ORF">T07_5567</name>
</gene>
<dbReference type="STRING" id="6336.A0A0V0SMM1"/>
<keyword evidence="3" id="KW-0678">Repressor</keyword>
<keyword evidence="11" id="KW-1185">Reference proteome</keyword>